<dbReference type="PROSITE" id="PS51257">
    <property type="entry name" value="PROKAR_LIPOPROTEIN"/>
    <property type="match status" value="1"/>
</dbReference>
<dbReference type="EMBL" id="CP014870">
    <property type="protein sequence ID" value="ANJ55177.1"/>
    <property type="molecule type" value="Genomic_DNA"/>
</dbReference>
<reference evidence="3 4" key="1">
    <citation type="journal article" date="2018" name="Syst. Appl. Microbiol.">
        <title>Pseudomonas silesiensis sp. nov. strain A3T isolated from a biological pesticide sewage treatment plant and analysis of the complete genome sequence.</title>
        <authorList>
            <person name="Kaminski M.A."/>
            <person name="Furmanczyk E.M."/>
            <person name="Sobczak A."/>
            <person name="Dziembowski A."/>
            <person name="Lipinski L."/>
        </authorList>
    </citation>
    <scope>NUCLEOTIDE SEQUENCE [LARGE SCALE GENOMIC DNA]</scope>
    <source>
        <strain evidence="3 4">A3</strain>
    </source>
</reference>
<dbReference type="InterPro" id="IPR045653">
    <property type="entry name" value="DUF6396"/>
</dbReference>
<protein>
    <recommendedName>
        <fullName evidence="2">DUF6396 domain-containing protein</fullName>
    </recommendedName>
</protein>
<evidence type="ECO:0000256" key="1">
    <source>
        <dbReference type="SAM" id="SignalP"/>
    </source>
</evidence>
<dbReference type="AlphaFoldDB" id="A0A191YQM4"/>
<accession>A0A191YQM4</accession>
<keyword evidence="4" id="KW-1185">Reference proteome</keyword>
<dbReference type="SUPFAM" id="SSF81901">
    <property type="entry name" value="HCP-like"/>
    <property type="match status" value="1"/>
</dbReference>
<dbReference type="Proteomes" id="UP000078354">
    <property type="component" value="Chromosome"/>
</dbReference>
<dbReference type="Pfam" id="PF19933">
    <property type="entry name" value="DUF6396"/>
    <property type="match status" value="1"/>
</dbReference>
<dbReference type="Gene3D" id="1.25.40.10">
    <property type="entry name" value="Tetratricopeptide repeat domain"/>
    <property type="match status" value="1"/>
</dbReference>
<dbReference type="KEGG" id="psil:PMA3_08400"/>
<feature type="chain" id="PRO_5008249851" description="DUF6396 domain-containing protein" evidence="1">
    <location>
        <begin position="21"/>
        <end position="428"/>
    </location>
</feature>
<dbReference type="OrthoDB" id="6555376at2"/>
<gene>
    <name evidence="3" type="ORF">PMA3_08400</name>
</gene>
<proteinExistence type="predicted"/>
<keyword evidence="1" id="KW-0732">Signal</keyword>
<evidence type="ECO:0000259" key="2">
    <source>
        <dbReference type="Pfam" id="PF19933"/>
    </source>
</evidence>
<feature type="domain" description="DUF6396" evidence="2">
    <location>
        <begin position="234"/>
        <end position="341"/>
    </location>
</feature>
<organism evidence="3 4">
    <name type="scientific">Pseudomonas silesiensis</name>
    <dbReference type="NCBI Taxonomy" id="1853130"/>
    <lineage>
        <taxon>Bacteria</taxon>
        <taxon>Pseudomonadati</taxon>
        <taxon>Pseudomonadota</taxon>
        <taxon>Gammaproteobacteria</taxon>
        <taxon>Pseudomonadales</taxon>
        <taxon>Pseudomonadaceae</taxon>
        <taxon>Pseudomonas</taxon>
    </lineage>
</organism>
<evidence type="ECO:0000313" key="3">
    <source>
        <dbReference type="EMBL" id="ANJ55177.1"/>
    </source>
</evidence>
<dbReference type="STRING" id="1853130.PMA3_08400"/>
<sequence length="428" mass="47843">MRPIFLLSCLLLAACGSVGAHNLKTKDIPVNPLTEIKAKLVFDCVHEQIPAPTAEADVLFQYARWLQKNNQLKPNKTVDVEIERLYRIAAENNHYKANINLQNGAMRGQFALRSTEHLRLSQQLIDAGVATGFYFIGIFLQQGSAGLQKDAEMSLRYFRKAADRGNAQAQYFVGDKLAPIDLAPDIARQMRRCAAEQGNGEAAVELGVYLKRKGHYNDALEAFQFGVAAGDSTSASFLYKSFRNPPPSNELHYLGQTEDNERAERYEKIWRVLARYSYANPTVPEINEILPLPPAKLPAWDGKLQWLEARLANVPPEKPSAALIDQLAKAMVLDPATGKPMPGSPSFSETQFLEPTCPSNSACPESGYWKIMWSGEGRHVLLDRNVPRYFKQGEIMPEARFGFYGKRLWPLSDKPMETQLGVTWGLLG</sequence>
<feature type="signal peptide" evidence="1">
    <location>
        <begin position="1"/>
        <end position="20"/>
    </location>
</feature>
<name>A0A191YQM4_9PSED</name>
<evidence type="ECO:0000313" key="4">
    <source>
        <dbReference type="Proteomes" id="UP000078354"/>
    </source>
</evidence>
<dbReference type="RefSeq" id="WP_064676722.1">
    <property type="nucleotide sequence ID" value="NZ_CP014870.1"/>
</dbReference>
<dbReference type="InterPro" id="IPR011990">
    <property type="entry name" value="TPR-like_helical_dom_sf"/>
</dbReference>